<dbReference type="Gene3D" id="3.20.20.70">
    <property type="entry name" value="Aldolase class I"/>
    <property type="match status" value="1"/>
</dbReference>
<dbReference type="UniPathway" id="UPA00047">
    <property type="reaction ID" value="UER00066"/>
</dbReference>
<dbReference type="SUPFAM" id="SSF51569">
    <property type="entry name" value="Aldolase"/>
    <property type="match status" value="1"/>
</dbReference>
<gene>
    <name evidence="6" type="ORF">S03H2_21825</name>
</gene>
<dbReference type="Pfam" id="PF00682">
    <property type="entry name" value="HMGL-like"/>
    <property type="match status" value="1"/>
</dbReference>
<dbReference type="PANTHER" id="PTHR43538:SF1">
    <property type="entry name" value="(R)-CITRAMALATE SYNTHASE"/>
    <property type="match status" value="1"/>
</dbReference>
<sequence length="102" mass="11525">MTAIYLYDTTLRDGTQREGISLSVDDKIKIARRLDDFGLRYIEGGWPGSNPKDVEFFERVRDMEWRNANIAAFGSTLRKDNRPEDDPSIQALLSAGTSVVTL</sequence>
<dbReference type="GO" id="GO:0043714">
    <property type="term" value="F:(R)-citramalate synthase activity"/>
    <property type="evidence" value="ECO:0007669"/>
    <property type="project" value="UniProtKB-EC"/>
</dbReference>
<dbReference type="InterPro" id="IPR013785">
    <property type="entry name" value="Aldolase_TIM"/>
</dbReference>
<dbReference type="PROSITE" id="PS50991">
    <property type="entry name" value="PYR_CT"/>
    <property type="match status" value="1"/>
</dbReference>
<dbReference type="InterPro" id="IPR005675">
    <property type="entry name" value="Citramal_synthase"/>
</dbReference>
<organism evidence="6">
    <name type="scientific">marine sediment metagenome</name>
    <dbReference type="NCBI Taxonomy" id="412755"/>
    <lineage>
        <taxon>unclassified sequences</taxon>
        <taxon>metagenomes</taxon>
        <taxon>ecological metagenomes</taxon>
    </lineage>
</organism>
<dbReference type="PROSITE" id="PS00815">
    <property type="entry name" value="AIPM_HOMOCIT_SYNTH_1"/>
    <property type="match status" value="1"/>
</dbReference>
<evidence type="ECO:0000256" key="4">
    <source>
        <dbReference type="ARBA" id="ARBA00034330"/>
    </source>
</evidence>
<dbReference type="AlphaFoldDB" id="X1FSC9"/>
<dbReference type="GO" id="GO:0046912">
    <property type="term" value="F:acyltransferase activity, acyl groups converted into alkyl on transfer"/>
    <property type="evidence" value="ECO:0007669"/>
    <property type="project" value="InterPro"/>
</dbReference>
<reference evidence="6" key="1">
    <citation type="journal article" date="2014" name="Front. Microbiol.">
        <title>High frequency of phylogenetically diverse reductive dehalogenase-homologous genes in deep subseafloor sedimentary metagenomes.</title>
        <authorList>
            <person name="Kawai M."/>
            <person name="Futagami T."/>
            <person name="Toyoda A."/>
            <person name="Takaki Y."/>
            <person name="Nishi S."/>
            <person name="Hori S."/>
            <person name="Arai W."/>
            <person name="Tsubouchi T."/>
            <person name="Morono Y."/>
            <person name="Uchiyama I."/>
            <person name="Ito T."/>
            <person name="Fujiyama A."/>
            <person name="Inagaki F."/>
            <person name="Takami H."/>
        </authorList>
    </citation>
    <scope>NUCLEOTIDE SEQUENCE</scope>
    <source>
        <strain evidence="6">Expedition CK06-06</strain>
    </source>
</reference>
<dbReference type="PANTHER" id="PTHR43538">
    <property type="entry name" value="ALPHA-IPM SYNTHASE/HOMOCITRATE SYNTHASE"/>
    <property type="match status" value="1"/>
</dbReference>
<comment type="caution">
    <text evidence="6">The sequence shown here is derived from an EMBL/GenBank/DDBJ whole genome shotgun (WGS) entry which is preliminary data.</text>
</comment>
<evidence type="ECO:0000256" key="2">
    <source>
        <dbReference type="ARBA" id="ARBA00022325"/>
    </source>
</evidence>
<feature type="domain" description="Pyruvate carboxyltransferase" evidence="5">
    <location>
        <begin position="4"/>
        <end position="102"/>
    </location>
</feature>
<evidence type="ECO:0000256" key="3">
    <source>
        <dbReference type="ARBA" id="ARBA00022679"/>
    </source>
</evidence>
<comment type="pathway">
    <text evidence="1">Amino-acid biosynthesis; L-isoleucine biosynthesis; 2-oxobutanoate from pyruvate: step 1/3.</text>
</comment>
<dbReference type="EC" id="2.3.3.21" evidence="4"/>
<feature type="non-terminal residue" evidence="6">
    <location>
        <position position="102"/>
    </location>
</feature>
<protein>
    <recommendedName>
        <fullName evidence="2">(R)-citramalate synthase</fullName>
        <ecNumber evidence="4">2.3.3.21</ecNumber>
    </recommendedName>
</protein>
<dbReference type="InterPro" id="IPR002034">
    <property type="entry name" value="AIPM/Hcit_synth_CS"/>
</dbReference>
<dbReference type="GO" id="GO:0009097">
    <property type="term" value="P:isoleucine biosynthetic process"/>
    <property type="evidence" value="ECO:0007669"/>
    <property type="project" value="UniProtKB-UniPathway"/>
</dbReference>
<evidence type="ECO:0000313" key="6">
    <source>
        <dbReference type="EMBL" id="GAH32269.1"/>
    </source>
</evidence>
<name>X1FSC9_9ZZZZ</name>
<evidence type="ECO:0000256" key="1">
    <source>
        <dbReference type="ARBA" id="ARBA00004743"/>
    </source>
</evidence>
<evidence type="ECO:0000259" key="5">
    <source>
        <dbReference type="PROSITE" id="PS50991"/>
    </source>
</evidence>
<accession>X1FSC9</accession>
<dbReference type="EMBL" id="BARU01011667">
    <property type="protein sequence ID" value="GAH32269.1"/>
    <property type="molecule type" value="Genomic_DNA"/>
</dbReference>
<dbReference type="InterPro" id="IPR000891">
    <property type="entry name" value="PYR_CT"/>
</dbReference>
<keyword evidence="3" id="KW-0808">Transferase</keyword>
<proteinExistence type="predicted"/>